<keyword evidence="1" id="KW-0175">Coiled coil</keyword>
<comment type="caution">
    <text evidence="3">The sequence shown here is derived from an EMBL/GenBank/DDBJ whole genome shotgun (WGS) entry which is preliminary data.</text>
</comment>
<dbReference type="RefSeq" id="WP_042681759.1">
    <property type="nucleotide sequence ID" value="NZ_CABKTM010000043.1"/>
</dbReference>
<feature type="coiled-coil region" evidence="1">
    <location>
        <begin position="366"/>
        <end position="400"/>
    </location>
</feature>
<dbReference type="Pfam" id="PF03961">
    <property type="entry name" value="FapA"/>
    <property type="match status" value="1"/>
</dbReference>
<dbReference type="PANTHER" id="PTHR38032">
    <property type="entry name" value="POLYMERASE-RELATED"/>
    <property type="match status" value="1"/>
</dbReference>
<dbReference type="Proteomes" id="UP001142078">
    <property type="component" value="Unassembled WGS sequence"/>
</dbReference>
<evidence type="ECO:0000256" key="1">
    <source>
        <dbReference type="SAM" id="Coils"/>
    </source>
</evidence>
<keyword evidence="4" id="KW-1185">Reference proteome</keyword>
<dbReference type="InterPro" id="IPR005646">
    <property type="entry name" value="FapA"/>
</dbReference>
<sequence>MKYGFEEKIFVEVSRNGLEGYLTLISDDKDLNFDFNNTISIIKEKIKLGLKSDIIKDMIDNKIYKERVCIAEGVYPINEKDGYVKYYFDKNKKLMPKINEDGTVDYRELDLVNNVSEGDILAKIILPSGGKEGLKVTGEKIPYRQGKTPFFKCGKNVKTAGKGLYLVSTHDGQVKLVDNKLNVLEVLEVSSVDNSTGNIDFNGSIIVKGNVINGFKVKADGDIEILGVVEGADIECTGDISVRQGIQGCNSGEISSMGNIVTKFIENSNIFCKRNLVAEAIMHSEVICNNSVDIIGKRGLLVGGICRARKEIRAKTVGSRMATSTILEVGVEPEYKIKSNNLAEEISTTKSNISKVEKSLFTLEKLVNSNKINEEKKQLYKKLENTRRVLEMKLNKINKEYTAVKSMMKDISEGCIKVEGTVYPGVKIVIGDSTMFVREELKNCTFYKEEGEIKIAPY</sequence>
<evidence type="ECO:0000313" key="3">
    <source>
        <dbReference type="EMBL" id="MCR2042744.1"/>
    </source>
</evidence>
<protein>
    <submittedName>
        <fullName evidence="3">FapA family protein</fullName>
    </submittedName>
</protein>
<accession>A0A9X2MFJ7</accession>
<feature type="domain" description="Flagellar Assembly Protein A N-terminal region" evidence="2">
    <location>
        <begin position="11"/>
        <end position="178"/>
    </location>
</feature>
<evidence type="ECO:0000259" key="2">
    <source>
        <dbReference type="Pfam" id="PF20250"/>
    </source>
</evidence>
<dbReference type="PANTHER" id="PTHR38032:SF1">
    <property type="entry name" value="RNA-BINDING PROTEIN KHPB N-TERMINAL DOMAIN-CONTAINING PROTEIN"/>
    <property type="match status" value="1"/>
</dbReference>
<dbReference type="AlphaFoldDB" id="A0A9X2MFJ7"/>
<name>A0A9X2MFJ7_9FIRM</name>
<gene>
    <name evidence="3" type="ORF">NSA23_01310</name>
</gene>
<organism evidence="3 4">
    <name type="scientific">Anaerosalibacter massiliensis</name>
    <dbReference type="NCBI Taxonomy" id="1347392"/>
    <lineage>
        <taxon>Bacteria</taxon>
        <taxon>Bacillati</taxon>
        <taxon>Bacillota</taxon>
        <taxon>Tissierellia</taxon>
        <taxon>Tissierellales</taxon>
        <taxon>Sporanaerobacteraceae</taxon>
        <taxon>Anaerosalibacter</taxon>
    </lineage>
</organism>
<dbReference type="InterPro" id="IPR046865">
    <property type="entry name" value="FapA_b_solenoid"/>
</dbReference>
<dbReference type="Pfam" id="PF20250">
    <property type="entry name" value="FapA_N"/>
    <property type="match status" value="1"/>
</dbReference>
<evidence type="ECO:0000313" key="4">
    <source>
        <dbReference type="Proteomes" id="UP001142078"/>
    </source>
</evidence>
<dbReference type="InterPro" id="IPR046866">
    <property type="entry name" value="FapA_N"/>
</dbReference>
<proteinExistence type="predicted"/>
<dbReference type="EMBL" id="JANJZL010000001">
    <property type="protein sequence ID" value="MCR2042744.1"/>
    <property type="molecule type" value="Genomic_DNA"/>
</dbReference>
<reference evidence="3" key="1">
    <citation type="submission" date="2022-07" db="EMBL/GenBank/DDBJ databases">
        <title>Enhanced cultured diversity of the mouse gut microbiota enables custom-made synthetic communities.</title>
        <authorList>
            <person name="Afrizal A."/>
        </authorList>
    </citation>
    <scope>NUCLEOTIDE SEQUENCE</scope>
    <source>
        <strain evidence="3">DSM 29482</strain>
    </source>
</reference>